<feature type="region of interest" description="Disordered" evidence="1">
    <location>
        <begin position="1"/>
        <end position="88"/>
    </location>
</feature>
<keyword evidence="3" id="KW-1185">Reference proteome</keyword>
<proteinExistence type="predicted"/>
<feature type="compositionally biased region" description="Acidic residues" evidence="1">
    <location>
        <begin position="45"/>
        <end position="55"/>
    </location>
</feature>
<protein>
    <submittedName>
        <fullName evidence="2">Uncharacterized protein</fullName>
    </submittedName>
</protein>
<feature type="compositionally biased region" description="Pro residues" evidence="1">
    <location>
        <begin position="69"/>
        <end position="78"/>
    </location>
</feature>
<evidence type="ECO:0000313" key="3">
    <source>
        <dbReference type="Proteomes" id="UP000007306"/>
    </source>
</evidence>
<dbReference type="eggNOG" id="ENOG502S906">
    <property type="taxonomic scope" value="Eukaryota"/>
</dbReference>
<name>I1QQ54_ORYGL</name>
<dbReference type="PANTHER" id="PTHR35162">
    <property type="entry name" value="OS08G0516600 PROTEIN"/>
    <property type="match status" value="1"/>
</dbReference>
<reference evidence="2" key="1">
    <citation type="submission" date="2015-06" db="UniProtKB">
        <authorList>
            <consortium name="EnsemblPlants"/>
        </authorList>
    </citation>
    <scope>IDENTIFICATION</scope>
</reference>
<dbReference type="AlphaFoldDB" id="I1QQ54"/>
<organism evidence="2 3">
    <name type="scientific">Oryza glaberrima</name>
    <name type="common">African rice</name>
    <dbReference type="NCBI Taxonomy" id="4538"/>
    <lineage>
        <taxon>Eukaryota</taxon>
        <taxon>Viridiplantae</taxon>
        <taxon>Streptophyta</taxon>
        <taxon>Embryophyta</taxon>
        <taxon>Tracheophyta</taxon>
        <taxon>Spermatophyta</taxon>
        <taxon>Magnoliopsida</taxon>
        <taxon>Liliopsida</taxon>
        <taxon>Poales</taxon>
        <taxon>Poaceae</taxon>
        <taxon>BOP clade</taxon>
        <taxon>Oryzoideae</taxon>
        <taxon>Oryzeae</taxon>
        <taxon>Oryzinae</taxon>
        <taxon>Oryza</taxon>
    </lineage>
</organism>
<dbReference type="Gramene" id="ORGLA09G0118300.1">
    <property type="protein sequence ID" value="ORGLA09G0118300.1"/>
    <property type="gene ID" value="ORGLA09G0118300"/>
</dbReference>
<sequence length="203" mass="21898">MESPADDALPALPPIRTALSTPSPPPTTVEVEVSASPSPPKEEVVAEADAEEEEPSTPTSEESRLRPPAVCPPAPRKPLPPRRLAAAAAGKRKSSPVVFVDVPRDLAAVFRSLPPKKRIRACSSVLMASSHDLVDFYVFKNDQGNLGRILVLIVLKNFCKKIVLNGLVVATWNSIASKARAVIFRIQFSKHGLVSERAEREGP</sequence>
<dbReference type="EnsemblPlants" id="ORGLA09G0118300.1">
    <property type="protein sequence ID" value="ORGLA09G0118300.1"/>
    <property type="gene ID" value="ORGLA09G0118300"/>
</dbReference>
<evidence type="ECO:0000313" key="2">
    <source>
        <dbReference type="EnsemblPlants" id="ORGLA09G0118300.1"/>
    </source>
</evidence>
<dbReference type="Proteomes" id="UP000007306">
    <property type="component" value="Chromosome 9"/>
</dbReference>
<dbReference type="InterPro" id="IPR053115">
    <property type="entry name" value="CDK_inhibitor"/>
</dbReference>
<reference evidence="2 3" key="2">
    <citation type="submission" date="2018-04" db="EMBL/GenBank/DDBJ databases">
        <title>OglaRS2 (Oryza glaberrima Reference Sequence Version 2).</title>
        <authorList>
            <person name="Zhang J."/>
            <person name="Kudrna D."/>
            <person name="Lee S."/>
            <person name="Talag J."/>
            <person name="Rajasekar S."/>
            <person name="Wing R.A."/>
        </authorList>
    </citation>
    <scope>NUCLEOTIDE SEQUENCE [LARGE SCALE GENOMIC DNA]</scope>
    <source>
        <strain evidence="2 3">cv. IRGC 96717</strain>
    </source>
</reference>
<accession>I1QQ54</accession>
<dbReference type="HOGENOM" id="CLU_1148734_0_0_1"/>
<feature type="compositionally biased region" description="Low complexity" evidence="1">
    <location>
        <begin position="1"/>
        <end position="10"/>
    </location>
</feature>
<evidence type="ECO:0000256" key="1">
    <source>
        <dbReference type="SAM" id="MobiDB-lite"/>
    </source>
</evidence>
<dbReference type="PANTHER" id="PTHR35162:SF12">
    <property type="entry name" value="OS09G0499300 PROTEIN"/>
    <property type="match status" value="1"/>
</dbReference>